<accession>A0ABT5U8E1</accession>
<dbReference type="InterPro" id="IPR013445">
    <property type="entry name" value="CDP_4_6_deHydtase"/>
</dbReference>
<dbReference type="InterPro" id="IPR016040">
    <property type="entry name" value="NAD(P)-bd_dom"/>
</dbReference>
<dbReference type="Proteomes" id="UP001528823">
    <property type="component" value="Unassembled WGS sequence"/>
</dbReference>
<dbReference type="NCBIfam" id="TIGR02622">
    <property type="entry name" value="CDP_4_6_dhtase"/>
    <property type="match status" value="1"/>
</dbReference>
<dbReference type="CDD" id="cd05252">
    <property type="entry name" value="CDP_GD_SDR_e"/>
    <property type="match status" value="1"/>
</dbReference>
<dbReference type="InterPro" id="IPR036291">
    <property type="entry name" value="NAD(P)-bd_dom_sf"/>
</dbReference>
<comment type="caution">
    <text evidence="2">The sequence shown here is derived from an EMBL/GenBank/DDBJ whole genome shotgun (WGS) entry which is preliminary data.</text>
</comment>
<dbReference type="PANTHER" id="PTHR43000">
    <property type="entry name" value="DTDP-D-GLUCOSE 4,6-DEHYDRATASE-RELATED"/>
    <property type="match status" value="1"/>
</dbReference>
<evidence type="ECO:0000259" key="1">
    <source>
        <dbReference type="Pfam" id="PF16363"/>
    </source>
</evidence>
<organism evidence="2 3">
    <name type="scientific">Spartinivicinus poritis</name>
    <dbReference type="NCBI Taxonomy" id="2994640"/>
    <lineage>
        <taxon>Bacteria</taxon>
        <taxon>Pseudomonadati</taxon>
        <taxon>Pseudomonadota</taxon>
        <taxon>Gammaproteobacteria</taxon>
        <taxon>Oceanospirillales</taxon>
        <taxon>Zooshikellaceae</taxon>
        <taxon>Spartinivicinus</taxon>
    </lineage>
</organism>
<keyword evidence="3" id="KW-1185">Reference proteome</keyword>
<gene>
    <name evidence="2" type="primary">rfbG</name>
    <name evidence="2" type="ORF">ORQ98_09820</name>
</gene>
<proteinExistence type="predicted"/>
<evidence type="ECO:0000313" key="2">
    <source>
        <dbReference type="EMBL" id="MDE1462271.1"/>
    </source>
</evidence>
<dbReference type="EC" id="4.2.1.45" evidence="2"/>
<protein>
    <submittedName>
        <fullName evidence="2">CDP-glucose 4,6-dehydratase</fullName>
        <ecNumber evidence="2">4.2.1.45</ecNumber>
    </submittedName>
</protein>
<dbReference type="EMBL" id="JAPMOU010000010">
    <property type="protein sequence ID" value="MDE1462271.1"/>
    <property type="molecule type" value="Genomic_DNA"/>
</dbReference>
<dbReference type="Gene3D" id="3.40.50.720">
    <property type="entry name" value="NAD(P)-binding Rossmann-like Domain"/>
    <property type="match status" value="1"/>
</dbReference>
<reference evidence="2 3" key="1">
    <citation type="submission" date="2022-11" db="EMBL/GenBank/DDBJ databases">
        <title>Spartinivicinus poritis sp. nov., isolated from scleractinian coral Porites lutea.</title>
        <authorList>
            <person name="Zhang G."/>
            <person name="Cai L."/>
            <person name="Wei Q."/>
        </authorList>
    </citation>
    <scope>NUCLEOTIDE SEQUENCE [LARGE SCALE GENOMIC DNA]</scope>
    <source>
        <strain evidence="2 3">A2-2</strain>
    </source>
</reference>
<evidence type="ECO:0000313" key="3">
    <source>
        <dbReference type="Proteomes" id="UP001528823"/>
    </source>
</evidence>
<keyword evidence="2" id="KW-0456">Lyase</keyword>
<dbReference type="RefSeq" id="WP_274688628.1">
    <property type="nucleotide sequence ID" value="NZ_JAPMOU010000010.1"/>
</dbReference>
<dbReference type="SUPFAM" id="SSF51735">
    <property type="entry name" value="NAD(P)-binding Rossmann-fold domains"/>
    <property type="match status" value="1"/>
</dbReference>
<feature type="domain" description="NAD(P)-binding" evidence="1">
    <location>
        <begin position="16"/>
        <end position="332"/>
    </location>
</feature>
<dbReference type="Pfam" id="PF16363">
    <property type="entry name" value="GDP_Man_Dehyd"/>
    <property type="match status" value="1"/>
</dbReference>
<dbReference type="Gene3D" id="3.90.25.10">
    <property type="entry name" value="UDP-galactose 4-epimerase, domain 1"/>
    <property type="match status" value="1"/>
</dbReference>
<name>A0ABT5U8E1_9GAMM</name>
<dbReference type="GO" id="GO:0047733">
    <property type="term" value="F:CDP-glucose 4,6-dehydratase activity"/>
    <property type="evidence" value="ECO:0007669"/>
    <property type="project" value="UniProtKB-EC"/>
</dbReference>
<sequence length="359" mass="41119">MEIMVDKAFWNGKKVLITGHTGFKGSWLTVWLKHYGAEIIGVSLGIPTTPSFYEKAKLDDGIVNIFADIRDTQKIKDIFSEFKPEIVFHLAAQSIVRRSYIDPVDTYGTNVMGTLSVLEGIRCINTVRSAIMVTTDKCYENQEWAWGYREIDQLGGYDPYSSSKGAAELLISSYRNSFFPKTQYDSHQTGIASVRAGNVIGGGDWAEDRLIPDIICSLRKNRDIILRNPYAIRPWQHVLEPLSGYLLLAEKLFTEGNDFSEAWNFGPRDQEAKEVQWIVEAMVKIWDERITWSIDADNQPHEAFYLKLDCSKAFSKLGWEPQWKLFDAIKKTVEWYQVEVEDGDLNSITLQQINDYINL</sequence>